<dbReference type="VEuPathDB" id="FungiDB:MAPG_04883"/>
<reference evidence="3" key="5">
    <citation type="submission" date="2015-06" db="UniProtKB">
        <authorList>
            <consortium name="EnsemblFungi"/>
        </authorList>
    </citation>
    <scope>IDENTIFICATION</scope>
    <source>
        <strain evidence="3">ATCC 64411</strain>
    </source>
</reference>
<dbReference type="EnsemblFungi" id="MAPG_04883T0">
    <property type="protein sequence ID" value="MAPG_04883T0"/>
    <property type="gene ID" value="MAPG_04883"/>
</dbReference>
<gene>
    <name evidence="2" type="ORF">MAPG_04883</name>
</gene>
<dbReference type="EMBL" id="ADBL01001139">
    <property type="status" value="NOT_ANNOTATED_CDS"/>
    <property type="molecule type" value="Genomic_DNA"/>
</dbReference>
<proteinExistence type="predicted"/>
<dbReference type="AlphaFoldDB" id="A0A0C4DXX6"/>
<evidence type="ECO:0000256" key="1">
    <source>
        <dbReference type="SAM" id="MobiDB-lite"/>
    </source>
</evidence>
<evidence type="ECO:0000313" key="4">
    <source>
        <dbReference type="Proteomes" id="UP000011715"/>
    </source>
</evidence>
<organism evidence="3 4">
    <name type="scientific">Magnaporthiopsis poae (strain ATCC 64411 / 73-15)</name>
    <name type="common">Kentucky bluegrass fungus</name>
    <name type="synonym">Magnaporthe poae</name>
    <dbReference type="NCBI Taxonomy" id="644358"/>
    <lineage>
        <taxon>Eukaryota</taxon>
        <taxon>Fungi</taxon>
        <taxon>Dikarya</taxon>
        <taxon>Ascomycota</taxon>
        <taxon>Pezizomycotina</taxon>
        <taxon>Sordariomycetes</taxon>
        <taxon>Sordariomycetidae</taxon>
        <taxon>Magnaporthales</taxon>
        <taxon>Magnaporthaceae</taxon>
        <taxon>Magnaporthiopsis</taxon>
    </lineage>
</organism>
<keyword evidence="4" id="KW-1185">Reference proteome</keyword>
<feature type="region of interest" description="Disordered" evidence="1">
    <location>
        <begin position="86"/>
        <end position="106"/>
    </location>
</feature>
<reference evidence="3" key="4">
    <citation type="journal article" date="2015" name="G3 (Bethesda)">
        <title>Genome sequences of three phytopathogenic species of the Magnaporthaceae family of fungi.</title>
        <authorList>
            <person name="Okagaki L.H."/>
            <person name="Nunes C.C."/>
            <person name="Sailsbery J."/>
            <person name="Clay B."/>
            <person name="Brown D."/>
            <person name="John T."/>
            <person name="Oh Y."/>
            <person name="Young N."/>
            <person name="Fitzgerald M."/>
            <person name="Haas B.J."/>
            <person name="Zeng Q."/>
            <person name="Young S."/>
            <person name="Adiconis X."/>
            <person name="Fan L."/>
            <person name="Levin J.Z."/>
            <person name="Mitchell T.K."/>
            <person name="Okubara P.A."/>
            <person name="Farman M.L."/>
            <person name="Kohn L.M."/>
            <person name="Birren B."/>
            <person name="Ma L.-J."/>
            <person name="Dean R.A."/>
        </authorList>
    </citation>
    <scope>NUCLEOTIDE SEQUENCE</scope>
    <source>
        <strain evidence="3">ATCC 64411 / 73-15</strain>
    </source>
</reference>
<dbReference type="EMBL" id="GL876969">
    <property type="protein sequence ID" value="KLU85863.1"/>
    <property type="molecule type" value="Genomic_DNA"/>
</dbReference>
<evidence type="ECO:0000313" key="2">
    <source>
        <dbReference type="EMBL" id="KLU85863.1"/>
    </source>
</evidence>
<dbReference type="Proteomes" id="UP000011715">
    <property type="component" value="Unassembled WGS sequence"/>
</dbReference>
<reference evidence="2" key="3">
    <citation type="submission" date="2011-03" db="EMBL/GenBank/DDBJ databases">
        <title>Annotation of Magnaporthe poae ATCC 64411.</title>
        <authorList>
            <person name="Ma L.-J."/>
            <person name="Dead R."/>
            <person name="Young S.K."/>
            <person name="Zeng Q."/>
            <person name="Gargeya S."/>
            <person name="Fitzgerald M."/>
            <person name="Haas B."/>
            <person name="Abouelleil A."/>
            <person name="Alvarado L."/>
            <person name="Arachchi H.M."/>
            <person name="Berlin A."/>
            <person name="Brown A."/>
            <person name="Chapman S.B."/>
            <person name="Chen Z."/>
            <person name="Dunbar C."/>
            <person name="Freedman E."/>
            <person name="Gearin G."/>
            <person name="Gellesch M."/>
            <person name="Goldberg J."/>
            <person name="Griggs A."/>
            <person name="Gujja S."/>
            <person name="Heiman D."/>
            <person name="Howarth C."/>
            <person name="Larson L."/>
            <person name="Lui A."/>
            <person name="MacDonald P.J.P."/>
            <person name="Mehta T."/>
            <person name="Montmayeur A."/>
            <person name="Murphy C."/>
            <person name="Neiman D."/>
            <person name="Pearson M."/>
            <person name="Priest M."/>
            <person name="Roberts A."/>
            <person name="Saif S."/>
            <person name="Shea T."/>
            <person name="Shenoy N."/>
            <person name="Sisk P."/>
            <person name="Stolte C."/>
            <person name="Sykes S."/>
            <person name="Yandava C."/>
            <person name="Wortman J."/>
            <person name="Nusbaum C."/>
            <person name="Birren B."/>
        </authorList>
    </citation>
    <scope>NUCLEOTIDE SEQUENCE</scope>
    <source>
        <strain evidence="2">ATCC 64411</strain>
    </source>
</reference>
<protein>
    <submittedName>
        <fullName evidence="2 3">Uncharacterized protein</fullName>
    </submittedName>
</protein>
<reference evidence="2" key="1">
    <citation type="submission" date="2010-05" db="EMBL/GenBank/DDBJ databases">
        <title>The Genome Sequence of Magnaporthe poae strain ATCC 64411.</title>
        <authorList>
            <consortium name="The Broad Institute Genome Sequencing Platform"/>
            <consortium name="Broad Institute Genome Sequencing Center for Infectious Disease"/>
            <person name="Ma L.-J."/>
            <person name="Dead R."/>
            <person name="Young S."/>
            <person name="Zeng Q."/>
            <person name="Koehrsen M."/>
            <person name="Alvarado L."/>
            <person name="Berlin A."/>
            <person name="Chapman S.B."/>
            <person name="Chen Z."/>
            <person name="Freedman E."/>
            <person name="Gellesch M."/>
            <person name="Goldberg J."/>
            <person name="Griggs A."/>
            <person name="Gujja S."/>
            <person name="Heilman E.R."/>
            <person name="Heiman D."/>
            <person name="Hepburn T."/>
            <person name="Howarth C."/>
            <person name="Jen D."/>
            <person name="Larson L."/>
            <person name="Mehta T."/>
            <person name="Neiman D."/>
            <person name="Pearson M."/>
            <person name="Roberts A."/>
            <person name="Saif S."/>
            <person name="Shea T."/>
            <person name="Shenoy N."/>
            <person name="Sisk P."/>
            <person name="Stolte C."/>
            <person name="Sykes S."/>
            <person name="Walk T."/>
            <person name="White J."/>
            <person name="Yandava C."/>
            <person name="Haas B."/>
            <person name="Nusbaum C."/>
            <person name="Birren B."/>
        </authorList>
    </citation>
    <scope>NUCLEOTIDE SEQUENCE</scope>
    <source>
        <strain evidence="2">ATCC 64411</strain>
    </source>
</reference>
<evidence type="ECO:0000313" key="3">
    <source>
        <dbReference type="EnsemblFungi" id="MAPG_04883T0"/>
    </source>
</evidence>
<accession>A0A0C4DXX6</accession>
<sequence>MHPPLGRKLFPDPRGPIRLEETGAAALSAAQPVKGRTANGRHTALIPSTSSVLCGSLFGDRKSQWPPRDPPAGARLRLDSVLVGGVPSPLPSAELANGSPPQDTAG</sequence>
<reference evidence="4" key="2">
    <citation type="submission" date="2010-05" db="EMBL/GenBank/DDBJ databases">
        <title>The genome sequence of Magnaporthe poae strain ATCC 64411.</title>
        <authorList>
            <person name="Ma L.-J."/>
            <person name="Dead R."/>
            <person name="Young S."/>
            <person name="Zeng Q."/>
            <person name="Koehrsen M."/>
            <person name="Alvarado L."/>
            <person name="Berlin A."/>
            <person name="Chapman S.B."/>
            <person name="Chen Z."/>
            <person name="Freedman E."/>
            <person name="Gellesch M."/>
            <person name="Goldberg J."/>
            <person name="Griggs A."/>
            <person name="Gujja S."/>
            <person name="Heilman E.R."/>
            <person name="Heiman D."/>
            <person name="Hepburn T."/>
            <person name="Howarth C."/>
            <person name="Jen D."/>
            <person name="Larson L."/>
            <person name="Mehta T."/>
            <person name="Neiman D."/>
            <person name="Pearson M."/>
            <person name="Roberts A."/>
            <person name="Saif S."/>
            <person name="Shea T."/>
            <person name="Shenoy N."/>
            <person name="Sisk P."/>
            <person name="Stolte C."/>
            <person name="Sykes S."/>
            <person name="Walk T."/>
            <person name="White J."/>
            <person name="Yandava C."/>
            <person name="Haas B."/>
            <person name="Nusbaum C."/>
            <person name="Birren B."/>
        </authorList>
    </citation>
    <scope>NUCLEOTIDE SEQUENCE [LARGE SCALE GENOMIC DNA]</scope>
    <source>
        <strain evidence="4">ATCC 64411 / 73-15</strain>
    </source>
</reference>
<name>A0A0C4DXX6_MAGP6</name>